<evidence type="ECO:0000256" key="1">
    <source>
        <dbReference type="SAM" id="MobiDB-lite"/>
    </source>
</evidence>
<reference evidence="2 3" key="1">
    <citation type="submission" date="2022-05" db="EMBL/GenBank/DDBJ databases">
        <authorList>
            <person name="Park J.-S."/>
        </authorList>
    </citation>
    <scope>NUCLEOTIDE SEQUENCE [LARGE SCALE GENOMIC DNA]</scope>
    <source>
        <strain evidence="2 3">2012CJ34-2</strain>
    </source>
</reference>
<evidence type="ECO:0000313" key="3">
    <source>
        <dbReference type="Proteomes" id="UP001203338"/>
    </source>
</evidence>
<feature type="region of interest" description="Disordered" evidence="1">
    <location>
        <begin position="1"/>
        <end position="30"/>
    </location>
</feature>
<dbReference type="Proteomes" id="UP001203338">
    <property type="component" value="Unassembled WGS sequence"/>
</dbReference>
<sequence length="505" mass="56741">MSDIDFKERLNQTLSQGPKENAGHIKPKEHDTSFTVGETRFSSPMTYQEWKEATKVSRKIRSSALKRFDSAYDQYIKSKTFADMMSAQLALSVWMRKKGEGDEWKKSIRNQKYAVEVIYQQLFQGYIRTPRGLPLWLPHLSSQEERKAMEFWVKRSQQLCQRYFRPKEGQTLHLKLKKKKAAKEAMAGLKKLPDQSKKVSLPDVKLPPVRLPNIPLPEVNIPRVELPDMDLPNINLPQLNAPSVNLPGFNLPNFDLQDAPGIFVSLKNMIANFCGFESFLSMGNFFSEFIGTIAGELHTLASRFLVDMIPGIAQLKDAAGLLQAWGKAAISFYKQSSAHSHQIYFNSGDAAKAFDAVHKLMKRKTKDLTVKATNLTARIAVDVATAGASTQISGVVKNVTEVIQRIFLLGLEWREAQAVNEILTDSKPLTFEIFNKAPITGSYLVAYASLSDLLSMGRYQFGAEGWMDVVQELDKKHIQPMRKVAKSQIDKSIFCIPGFAGTALA</sequence>
<dbReference type="RefSeq" id="WP_249698344.1">
    <property type="nucleotide sequence ID" value="NZ_JAMFLX010000005.1"/>
</dbReference>
<gene>
    <name evidence="2" type="ORF">M3P05_05255</name>
</gene>
<name>A0ABT0PDA3_9GAMM</name>
<protein>
    <submittedName>
        <fullName evidence="2">Uncharacterized protein</fullName>
    </submittedName>
</protein>
<feature type="compositionally biased region" description="Basic and acidic residues" evidence="1">
    <location>
        <begin position="21"/>
        <end position="30"/>
    </location>
</feature>
<feature type="compositionally biased region" description="Basic and acidic residues" evidence="1">
    <location>
        <begin position="1"/>
        <end position="10"/>
    </location>
</feature>
<keyword evidence="3" id="KW-1185">Reference proteome</keyword>
<organism evidence="2 3">
    <name type="scientific">Parendozoicomonas callyspongiae</name>
    <dbReference type="NCBI Taxonomy" id="2942213"/>
    <lineage>
        <taxon>Bacteria</taxon>
        <taxon>Pseudomonadati</taxon>
        <taxon>Pseudomonadota</taxon>
        <taxon>Gammaproteobacteria</taxon>
        <taxon>Oceanospirillales</taxon>
        <taxon>Endozoicomonadaceae</taxon>
        <taxon>Parendozoicomonas</taxon>
    </lineage>
</organism>
<dbReference type="EMBL" id="JAMFLX010000005">
    <property type="protein sequence ID" value="MCL6269352.1"/>
    <property type="molecule type" value="Genomic_DNA"/>
</dbReference>
<accession>A0ABT0PDA3</accession>
<proteinExistence type="predicted"/>
<evidence type="ECO:0000313" key="2">
    <source>
        <dbReference type="EMBL" id="MCL6269352.1"/>
    </source>
</evidence>
<dbReference type="SUPFAM" id="SSF141571">
    <property type="entry name" value="Pentapeptide repeat-like"/>
    <property type="match status" value="1"/>
</dbReference>
<comment type="caution">
    <text evidence="2">The sequence shown here is derived from an EMBL/GenBank/DDBJ whole genome shotgun (WGS) entry which is preliminary data.</text>
</comment>